<evidence type="ECO:0000256" key="4">
    <source>
        <dbReference type="SAM" id="Phobius"/>
    </source>
</evidence>
<keyword evidence="4" id="KW-1133">Transmembrane helix</keyword>
<name>A0A8T3DUI0_9TELE</name>
<dbReference type="Gene3D" id="3.80.10.10">
    <property type="entry name" value="Ribonuclease Inhibitor"/>
    <property type="match status" value="2"/>
</dbReference>
<dbReference type="PROSITE" id="PS51450">
    <property type="entry name" value="LRR"/>
    <property type="match status" value="2"/>
</dbReference>
<protein>
    <recommendedName>
        <fullName evidence="6">LRRCT domain-containing protein</fullName>
    </recommendedName>
</protein>
<evidence type="ECO:0000313" key="7">
    <source>
        <dbReference type="EMBL" id="KAI1899626.1"/>
    </source>
</evidence>
<dbReference type="Pfam" id="PF13855">
    <property type="entry name" value="LRR_8"/>
    <property type="match status" value="3"/>
</dbReference>
<dbReference type="FunFam" id="3.80.10.10:FF:000172">
    <property type="entry name" value="Nyctalopin"/>
    <property type="match status" value="1"/>
</dbReference>
<dbReference type="Proteomes" id="UP000829720">
    <property type="component" value="Unassembled WGS sequence"/>
</dbReference>
<evidence type="ECO:0000256" key="1">
    <source>
        <dbReference type="ARBA" id="ARBA00022614"/>
    </source>
</evidence>
<evidence type="ECO:0000313" key="8">
    <source>
        <dbReference type="Proteomes" id="UP000829720"/>
    </source>
</evidence>
<evidence type="ECO:0000256" key="3">
    <source>
        <dbReference type="ARBA" id="ARBA00022737"/>
    </source>
</evidence>
<dbReference type="SMART" id="SM00082">
    <property type="entry name" value="LRRCT"/>
    <property type="match status" value="1"/>
</dbReference>
<dbReference type="SUPFAM" id="SSF52058">
    <property type="entry name" value="L domain-like"/>
    <property type="match status" value="1"/>
</dbReference>
<keyword evidence="2 5" id="KW-0732">Signal</keyword>
<keyword evidence="4" id="KW-0812">Transmembrane</keyword>
<feature type="signal peptide" evidence="5">
    <location>
        <begin position="1"/>
        <end position="18"/>
    </location>
</feature>
<feature type="domain" description="LRRCT" evidence="6">
    <location>
        <begin position="330"/>
        <end position="380"/>
    </location>
</feature>
<feature type="chain" id="PRO_5035739138" description="LRRCT domain-containing protein" evidence="5">
    <location>
        <begin position="19"/>
        <end position="473"/>
    </location>
</feature>
<dbReference type="InterPro" id="IPR000483">
    <property type="entry name" value="Cys-rich_flank_reg_C"/>
</dbReference>
<dbReference type="SMART" id="SM00369">
    <property type="entry name" value="LRR_TYP"/>
    <property type="match status" value="9"/>
</dbReference>
<keyword evidence="3" id="KW-0677">Repeat</keyword>
<dbReference type="InterPro" id="IPR003591">
    <property type="entry name" value="Leu-rich_rpt_typical-subtyp"/>
</dbReference>
<dbReference type="InterPro" id="IPR032675">
    <property type="entry name" value="LRR_dom_sf"/>
</dbReference>
<keyword evidence="1" id="KW-0433">Leucine-rich repeat</keyword>
<keyword evidence="4" id="KW-0472">Membrane</keyword>
<keyword evidence="8" id="KW-1185">Reference proteome</keyword>
<organism evidence="7 8">
    <name type="scientific">Albula goreensis</name>
    <dbReference type="NCBI Taxonomy" id="1534307"/>
    <lineage>
        <taxon>Eukaryota</taxon>
        <taxon>Metazoa</taxon>
        <taxon>Chordata</taxon>
        <taxon>Craniata</taxon>
        <taxon>Vertebrata</taxon>
        <taxon>Euteleostomi</taxon>
        <taxon>Actinopterygii</taxon>
        <taxon>Neopterygii</taxon>
        <taxon>Teleostei</taxon>
        <taxon>Albuliformes</taxon>
        <taxon>Albulidae</taxon>
        <taxon>Albula</taxon>
    </lineage>
</organism>
<dbReference type="InterPro" id="IPR050541">
    <property type="entry name" value="LRR_TM_domain-containing"/>
</dbReference>
<evidence type="ECO:0000259" key="6">
    <source>
        <dbReference type="SMART" id="SM00082"/>
    </source>
</evidence>
<dbReference type="InterPro" id="IPR001611">
    <property type="entry name" value="Leu-rich_rpt"/>
</dbReference>
<gene>
    <name evidence="7" type="ORF">AGOR_G00063720</name>
</gene>
<sequence>MISIIINVSFLLIHPAVAPWVCTRSCPVGCTCSQEESFTVLCDRIGLTALPGKFPCEASSINLDKNSLTFLSERAFGTLPTLRSLSLQYNNLSFITPGAFKGLPNLVELLMGHNEYVRHLHTHTFTSLRRLTHLDLSHCNLLSIPNRIFQEQTVLQKLLCFQNNFRRIPGALRGMESLTHVYLERNRIEAVAYNSLLGLSNLRALNLQENRISILHEKAFQDLCNLENFNLNDNLLADLPDQSFKGLWHLKMLNLGGNLLTSVFRTWFSDLVELEVLYLDRNRLSYIEEGAFENLTSLITLHLNSNNLTTLPFSVFQPIYFLGHLYVFRNPWECDCNLEWLQIWMESYRLVRDIPCVSPSSVAGLDLSEVVYFRSGGECLDPEELNLTTLALPTGSWGFNSTKNHFGSMLSKLQQNSQELNASEGLNNTVLDQVVGPMSGVASYIYDSQIVLPLLVLVVFSLVVMGSQSAGIS</sequence>
<evidence type="ECO:0000256" key="5">
    <source>
        <dbReference type="SAM" id="SignalP"/>
    </source>
</evidence>
<dbReference type="EMBL" id="JAERUA010000005">
    <property type="protein sequence ID" value="KAI1899626.1"/>
    <property type="molecule type" value="Genomic_DNA"/>
</dbReference>
<dbReference type="AlphaFoldDB" id="A0A8T3DUI0"/>
<reference evidence="7" key="1">
    <citation type="submission" date="2021-01" db="EMBL/GenBank/DDBJ databases">
        <authorList>
            <person name="Zahm M."/>
            <person name="Roques C."/>
            <person name="Cabau C."/>
            <person name="Klopp C."/>
            <person name="Donnadieu C."/>
            <person name="Jouanno E."/>
            <person name="Lampietro C."/>
            <person name="Louis A."/>
            <person name="Herpin A."/>
            <person name="Echchiki A."/>
            <person name="Berthelot C."/>
            <person name="Parey E."/>
            <person name="Roest-Crollius H."/>
            <person name="Braasch I."/>
            <person name="Postlethwait J."/>
            <person name="Bobe J."/>
            <person name="Montfort J."/>
            <person name="Bouchez O."/>
            <person name="Begum T."/>
            <person name="Mejri S."/>
            <person name="Adams A."/>
            <person name="Chen W.-J."/>
            <person name="Guiguen Y."/>
        </authorList>
    </citation>
    <scope>NUCLEOTIDE SEQUENCE</scope>
    <source>
        <tissue evidence="7">Blood</tissue>
    </source>
</reference>
<dbReference type="PANTHER" id="PTHR24369">
    <property type="entry name" value="ANTIGEN BSP, PUTATIVE-RELATED"/>
    <property type="match status" value="1"/>
</dbReference>
<dbReference type="OrthoDB" id="2015831at2759"/>
<feature type="transmembrane region" description="Helical" evidence="4">
    <location>
        <begin position="450"/>
        <end position="467"/>
    </location>
</feature>
<comment type="caution">
    <text evidence="7">The sequence shown here is derived from an EMBL/GenBank/DDBJ whole genome shotgun (WGS) entry which is preliminary data.</text>
</comment>
<dbReference type="PANTHER" id="PTHR24369:SF210">
    <property type="entry name" value="CHAOPTIN-RELATED"/>
    <property type="match status" value="1"/>
</dbReference>
<accession>A0A8T3DUI0</accession>
<evidence type="ECO:0000256" key="2">
    <source>
        <dbReference type="ARBA" id="ARBA00022729"/>
    </source>
</evidence>
<proteinExistence type="predicted"/>
<dbReference type="GO" id="GO:0005886">
    <property type="term" value="C:plasma membrane"/>
    <property type="evidence" value="ECO:0007669"/>
    <property type="project" value="TreeGrafter"/>
</dbReference>